<evidence type="ECO:0008006" key="5">
    <source>
        <dbReference type="Google" id="ProtNLM"/>
    </source>
</evidence>
<dbReference type="AlphaFoldDB" id="A0A0S3K6Q0"/>
<dbReference type="EMBL" id="JXLC01000004">
    <property type="protein sequence ID" value="OJG92726.1"/>
    <property type="molecule type" value="Genomic_DNA"/>
</dbReference>
<keyword evidence="3" id="KW-1185">Reference proteome</keyword>
<dbReference type="EMBL" id="CP013614">
    <property type="protein sequence ID" value="ALR99966.1"/>
    <property type="molecule type" value="Genomic_DNA"/>
</dbReference>
<evidence type="ECO:0000313" key="2">
    <source>
        <dbReference type="EMBL" id="OJG92726.1"/>
    </source>
</evidence>
<gene>
    <name evidence="1" type="ORF">ATZ33_00780</name>
    <name evidence="2" type="ORF">RV15_GL002671</name>
</gene>
<dbReference type="Proteomes" id="UP000065511">
    <property type="component" value="Chromosome"/>
</dbReference>
<accession>A0A0S3K6Q0</accession>
<reference evidence="2 4" key="1">
    <citation type="submission" date="2014-12" db="EMBL/GenBank/DDBJ databases">
        <title>Draft genome sequences of 29 type strains of Enterococci.</title>
        <authorList>
            <person name="Zhong Z."/>
            <person name="Sun Z."/>
            <person name="Liu W."/>
            <person name="Zhang W."/>
            <person name="Zhang H."/>
        </authorList>
    </citation>
    <scope>NUCLEOTIDE SEQUENCE [LARGE SCALE GENOMIC DNA]</scope>
    <source>
        <strain evidence="2 4">DSM 22801</strain>
    </source>
</reference>
<dbReference type="Proteomes" id="UP000183039">
    <property type="component" value="Unassembled WGS sequence"/>
</dbReference>
<sequence length="84" mass="8895">MTEISTDQGVVSNLTNQFTSSLSDVSFSTKKSFSFSQSSAASGLKSSLSSLSSSISNFESYASSDVQKLMTIHQAIEKAERGKG</sequence>
<organism evidence="2 4">
    <name type="scientific">Enterococcus silesiacus</name>
    <dbReference type="NCBI Taxonomy" id="332949"/>
    <lineage>
        <taxon>Bacteria</taxon>
        <taxon>Bacillati</taxon>
        <taxon>Bacillota</taxon>
        <taxon>Bacilli</taxon>
        <taxon>Lactobacillales</taxon>
        <taxon>Enterococcaceae</taxon>
        <taxon>Enterococcus</taxon>
    </lineage>
</organism>
<evidence type="ECO:0000313" key="1">
    <source>
        <dbReference type="EMBL" id="ALR99966.1"/>
    </source>
</evidence>
<proteinExistence type="predicted"/>
<name>A0A0S3K6Q0_9ENTE</name>
<dbReference type="RefSeq" id="WP_071876724.1">
    <property type="nucleotide sequence ID" value="NZ_JXLC01000004.1"/>
</dbReference>
<reference evidence="1 3" key="2">
    <citation type="submission" date="2015-12" db="EMBL/GenBank/DDBJ databases">
        <authorList>
            <person name="Lauer A."/>
            <person name="Humrighouse B."/>
            <person name="Loparev V."/>
            <person name="Shewmaker P.L."/>
            <person name="Whitney A.M."/>
            <person name="McLaughlin R.W."/>
        </authorList>
    </citation>
    <scope>NUCLEOTIDE SEQUENCE [LARGE SCALE GENOMIC DNA]</scope>
    <source>
        <strain evidence="1 3">LMG 23085</strain>
    </source>
</reference>
<dbReference type="KEGG" id="ess:ATZ33_00780"/>
<protein>
    <recommendedName>
        <fullName evidence="5">Type VII secretion effector</fullName>
    </recommendedName>
</protein>
<evidence type="ECO:0000313" key="3">
    <source>
        <dbReference type="Proteomes" id="UP000065511"/>
    </source>
</evidence>
<evidence type="ECO:0000313" key="4">
    <source>
        <dbReference type="Proteomes" id="UP000183039"/>
    </source>
</evidence>